<keyword evidence="7" id="KW-1185">Reference proteome</keyword>
<reference evidence="6" key="1">
    <citation type="submission" date="2021-06" db="EMBL/GenBank/DDBJ databases">
        <authorList>
            <person name="Kallberg Y."/>
            <person name="Tangrot J."/>
            <person name="Rosling A."/>
        </authorList>
    </citation>
    <scope>NUCLEOTIDE SEQUENCE</scope>
    <source>
        <strain evidence="6">FL130A</strain>
    </source>
</reference>
<dbReference type="GO" id="GO:0008270">
    <property type="term" value="F:zinc ion binding"/>
    <property type="evidence" value="ECO:0007669"/>
    <property type="project" value="UniProtKB-KW"/>
</dbReference>
<keyword evidence="3" id="KW-0863">Zinc-finger</keyword>
<sequence length="138" mass="15659">MDNGSNIRIAREITTFNYSHVWNIRCVAHVLNLIASNIIKVQPVDHVLKQANQVVQFFKKSHRANQLLHDDIKNMNLDGGGLEMYCKTRWASIFGTTSSIVRLKPIFDKGCVITFTYIVNIIPIEKGISQVSIVQAEF</sequence>
<evidence type="ECO:0000313" key="6">
    <source>
        <dbReference type="EMBL" id="CAG8684254.1"/>
    </source>
</evidence>
<dbReference type="InterPro" id="IPR052035">
    <property type="entry name" value="ZnF_BED_domain_contain"/>
</dbReference>
<name>A0A9N9HGF0_9GLOM</name>
<accession>A0A9N9HGF0</accession>
<evidence type="ECO:0000256" key="5">
    <source>
        <dbReference type="ARBA" id="ARBA00023242"/>
    </source>
</evidence>
<evidence type="ECO:0000256" key="3">
    <source>
        <dbReference type="ARBA" id="ARBA00022771"/>
    </source>
</evidence>
<keyword evidence="2" id="KW-0479">Metal-binding</keyword>
<evidence type="ECO:0000256" key="2">
    <source>
        <dbReference type="ARBA" id="ARBA00022723"/>
    </source>
</evidence>
<evidence type="ECO:0000256" key="1">
    <source>
        <dbReference type="ARBA" id="ARBA00004123"/>
    </source>
</evidence>
<protein>
    <submittedName>
        <fullName evidence="6">3880_t:CDS:1</fullName>
    </submittedName>
</protein>
<dbReference type="EMBL" id="CAJVPS010014774">
    <property type="protein sequence ID" value="CAG8684254.1"/>
    <property type="molecule type" value="Genomic_DNA"/>
</dbReference>
<dbReference type="PANTHER" id="PTHR46481">
    <property type="entry name" value="ZINC FINGER BED DOMAIN-CONTAINING PROTEIN 4"/>
    <property type="match status" value="1"/>
</dbReference>
<dbReference type="OrthoDB" id="2436270at2759"/>
<dbReference type="GO" id="GO:0005634">
    <property type="term" value="C:nucleus"/>
    <property type="evidence" value="ECO:0007669"/>
    <property type="project" value="UniProtKB-SubCell"/>
</dbReference>
<dbReference type="AlphaFoldDB" id="A0A9N9HGF0"/>
<keyword evidence="4" id="KW-0862">Zinc</keyword>
<evidence type="ECO:0000256" key="4">
    <source>
        <dbReference type="ARBA" id="ARBA00022833"/>
    </source>
</evidence>
<comment type="subcellular location">
    <subcellularLocation>
        <location evidence="1">Nucleus</location>
    </subcellularLocation>
</comment>
<proteinExistence type="predicted"/>
<keyword evidence="5" id="KW-0539">Nucleus</keyword>
<organism evidence="6 7">
    <name type="scientific">Ambispora leptoticha</name>
    <dbReference type="NCBI Taxonomy" id="144679"/>
    <lineage>
        <taxon>Eukaryota</taxon>
        <taxon>Fungi</taxon>
        <taxon>Fungi incertae sedis</taxon>
        <taxon>Mucoromycota</taxon>
        <taxon>Glomeromycotina</taxon>
        <taxon>Glomeromycetes</taxon>
        <taxon>Archaeosporales</taxon>
        <taxon>Ambisporaceae</taxon>
        <taxon>Ambispora</taxon>
    </lineage>
</organism>
<dbReference type="Proteomes" id="UP000789508">
    <property type="component" value="Unassembled WGS sequence"/>
</dbReference>
<gene>
    <name evidence="6" type="ORF">ALEPTO_LOCUS10959</name>
</gene>
<dbReference type="InterPro" id="IPR012337">
    <property type="entry name" value="RNaseH-like_sf"/>
</dbReference>
<dbReference type="PANTHER" id="PTHR46481:SF10">
    <property type="entry name" value="ZINC FINGER BED DOMAIN-CONTAINING PROTEIN 39"/>
    <property type="match status" value="1"/>
</dbReference>
<dbReference type="SUPFAM" id="SSF53098">
    <property type="entry name" value="Ribonuclease H-like"/>
    <property type="match status" value="1"/>
</dbReference>
<comment type="caution">
    <text evidence="6">The sequence shown here is derived from an EMBL/GenBank/DDBJ whole genome shotgun (WGS) entry which is preliminary data.</text>
</comment>
<evidence type="ECO:0000313" key="7">
    <source>
        <dbReference type="Proteomes" id="UP000789508"/>
    </source>
</evidence>